<feature type="repeat" description="WD" evidence="1">
    <location>
        <begin position="440"/>
        <end position="471"/>
    </location>
</feature>
<reference evidence="4 5" key="1">
    <citation type="journal article" date="2022" name="Nat. Plants">
        <title>Genomes of leafy and leafless Platanthera orchids illuminate the evolution of mycoheterotrophy.</title>
        <authorList>
            <person name="Li M.H."/>
            <person name="Liu K.W."/>
            <person name="Li Z."/>
            <person name="Lu H.C."/>
            <person name="Ye Q.L."/>
            <person name="Zhang D."/>
            <person name="Wang J.Y."/>
            <person name="Li Y.F."/>
            <person name="Zhong Z.M."/>
            <person name="Liu X."/>
            <person name="Yu X."/>
            <person name="Liu D.K."/>
            <person name="Tu X.D."/>
            <person name="Liu B."/>
            <person name="Hao Y."/>
            <person name="Liao X.Y."/>
            <person name="Jiang Y.T."/>
            <person name="Sun W.H."/>
            <person name="Chen J."/>
            <person name="Chen Y.Q."/>
            <person name="Ai Y."/>
            <person name="Zhai J.W."/>
            <person name="Wu S.S."/>
            <person name="Zhou Z."/>
            <person name="Hsiao Y.Y."/>
            <person name="Wu W.L."/>
            <person name="Chen Y.Y."/>
            <person name="Lin Y.F."/>
            <person name="Hsu J.L."/>
            <person name="Li C.Y."/>
            <person name="Wang Z.W."/>
            <person name="Zhao X."/>
            <person name="Zhong W.Y."/>
            <person name="Ma X.K."/>
            <person name="Ma L."/>
            <person name="Huang J."/>
            <person name="Chen G.Z."/>
            <person name="Huang M.Z."/>
            <person name="Huang L."/>
            <person name="Peng D.H."/>
            <person name="Luo Y.B."/>
            <person name="Zou S.Q."/>
            <person name="Chen S.P."/>
            <person name="Lan S."/>
            <person name="Tsai W.C."/>
            <person name="Van de Peer Y."/>
            <person name="Liu Z.J."/>
        </authorList>
    </citation>
    <scope>NUCLEOTIDE SEQUENCE [LARGE SCALE GENOMIC DNA]</scope>
    <source>
        <strain evidence="4">Lor287</strain>
    </source>
</reference>
<dbReference type="InterPro" id="IPR044230">
    <property type="entry name" value="GTF3C4"/>
</dbReference>
<protein>
    <submittedName>
        <fullName evidence="4">Protein SPA1-RELATED 4</fullName>
    </submittedName>
</protein>
<keyword evidence="1" id="KW-0853">WD repeat</keyword>
<proteinExistence type="predicted"/>
<evidence type="ECO:0000256" key="1">
    <source>
        <dbReference type="PROSITE-ProRule" id="PRU00221"/>
    </source>
</evidence>
<dbReference type="PROSITE" id="PS50294">
    <property type="entry name" value="WD_REPEATS_REGION"/>
    <property type="match status" value="1"/>
</dbReference>
<gene>
    <name evidence="4" type="primary">SPA4</name>
    <name evidence="4" type="ORF">KSP39_PZI000558</name>
</gene>
<dbReference type="GO" id="GO:0006384">
    <property type="term" value="P:transcription initiation at RNA polymerase III promoter"/>
    <property type="evidence" value="ECO:0007669"/>
    <property type="project" value="InterPro"/>
</dbReference>
<accession>A0AAP0GFV9</accession>
<dbReference type="PANTHER" id="PTHR15496">
    <property type="entry name" value="GENERAL TRANSCRIPTION FACTOR 3C POLYPEPTIDE 4 FAMILY"/>
    <property type="match status" value="1"/>
</dbReference>
<dbReference type="AlphaFoldDB" id="A0AAP0GFV9"/>
<sequence length="898" mass="100301">MVALPSYYQAATLVALPSHPNSLAWSNENLMAIPSENLITILNPDSLTSARGFITLQQNKPFPIGLVERRDLLTPCLQPICLSRDTRPYVRSISWSPPGLAPNSGCFLAVCTTEGHVKLFRAPYCEYSSEWIEVVDISDLLFDHITSIDHREQHDPCLGIREVNASEICSKQSRLNDRFILSVCRKSSRSRKRKGPSSSFEDWHTHSEGDAASHRSIANISSLDSYYSRNGVTLQDNETNPENGNRNIIDQGSNHPHITAEQFASRSAVLSSLVVAWSPILQSSGSCFSILSVGSKFGAISFWSIYEPKYFIIKHGDVPVNAKLIGLIKAHNSWITAICFGFSAATSESQLVLATGSSDGSVKIWSCNIEDFSSVEVRSDCFSLLAEVKTPSFCPVSTIALIISAKSPERVILAIGSGAGKVEVWIFDISSMELQSAGEYDGHGQVVTGLSWCFDGRCLYSCSQDNSIRSWIFQGNSLYEAPLFSKFCASNASNNISKVSDLCYGLALSPGDLLLAVVRSLDANLQNPMYEKRSQRAVVEFFWTVGQSLEVPNEKNLDDCRFDVKISSSEPDLAFWENNILQNLINSEDVNKPVVIWDTIVLLKKLRKDFPGIVENILSKWISSWFSDPSSDSPENILALFHDRDTLSRASTREFQLLNIICRRLMLSEMEFDLYSDDLLTSYKLSDKESKLDFWNELLAKSERELRERLVAFSFHAVLNRTANIQLDHEDRVNWSPVGVAQMQQWAAISHQMIYSRLKALGSEVAKLRRRNDNGISEYVEKENCGFCSAPVPFESPVLARCQGIVNQKGSIEKHKLTRCVASMRLCSVIEPLWFCICCRRQAATLPPRSFFTMRHSLDFCSESAAVAARERSVPLCPYCGILLQRSMPDFLLSTSPV</sequence>
<dbReference type="Pfam" id="PF12657">
    <property type="entry name" value="TFIIIC_delta"/>
    <property type="match status" value="2"/>
</dbReference>
<feature type="domain" description="Transcription factor IIIC 90kDa subunit N-terminal" evidence="3">
    <location>
        <begin position="25"/>
        <end position="152"/>
    </location>
</feature>
<comment type="caution">
    <text evidence="4">The sequence shown here is derived from an EMBL/GenBank/DDBJ whole genome shotgun (WGS) entry which is preliminary data.</text>
</comment>
<dbReference type="Gene3D" id="2.130.10.10">
    <property type="entry name" value="YVTN repeat-like/Quinoprotein amine dehydrogenase"/>
    <property type="match status" value="2"/>
</dbReference>
<name>A0AAP0GFV9_9ASPA</name>
<dbReference type="GO" id="GO:0004402">
    <property type="term" value="F:histone acetyltransferase activity"/>
    <property type="evidence" value="ECO:0007669"/>
    <property type="project" value="InterPro"/>
</dbReference>
<dbReference type="EMBL" id="JBBWWQ010000001">
    <property type="protein sequence ID" value="KAK8957464.1"/>
    <property type="molecule type" value="Genomic_DNA"/>
</dbReference>
<feature type="domain" description="Transcription factor IIIC 90kDa subunit N-terminal" evidence="3">
    <location>
        <begin position="275"/>
        <end position="521"/>
    </location>
</feature>
<dbReference type="InterPro" id="IPR001680">
    <property type="entry name" value="WD40_rpt"/>
</dbReference>
<evidence type="ECO:0000313" key="5">
    <source>
        <dbReference type="Proteomes" id="UP001418222"/>
    </source>
</evidence>
<dbReference type="SUPFAM" id="SSF50978">
    <property type="entry name" value="WD40 repeat-like"/>
    <property type="match status" value="1"/>
</dbReference>
<feature type="repeat" description="WD" evidence="1">
    <location>
        <begin position="328"/>
        <end position="366"/>
    </location>
</feature>
<feature type="region of interest" description="Disordered" evidence="2">
    <location>
        <begin position="233"/>
        <end position="253"/>
    </location>
</feature>
<dbReference type="PANTHER" id="PTHR15496:SF2">
    <property type="entry name" value="GENERAL TRANSCRIPTION FACTOR 3C POLYPEPTIDE 4"/>
    <property type="match status" value="1"/>
</dbReference>
<dbReference type="Proteomes" id="UP001418222">
    <property type="component" value="Unassembled WGS sequence"/>
</dbReference>
<evidence type="ECO:0000256" key="2">
    <source>
        <dbReference type="SAM" id="MobiDB-lite"/>
    </source>
</evidence>
<dbReference type="PROSITE" id="PS50082">
    <property type="entry name" value="WD_REPEATS_2"/>
    <property type="match status" value="2"/>
</dbReference>
<dbReference type="GO" id="GO:0000127">
    <property type="term" value="C:transcription factor TFIIIC complex"/>
    <property type="evidence" value="ECO:0007669"/>
    <property type="project" value="InterPro"/>
</dbReference>
<evidence type="ECO:0000313" key="4">
    <source>
        <dbReference type="EMBL" id="KAK8957464.1"/>
    </source>
</evidence>
<organism evidence="4 5">
    <name type="scientific">Platanthera zijinensis</name>
    <dbReference type="NCBI Taxonomy" id="2320716"/>
    <lineage>
        <taxon>Eukaryota</taxon>
        <taxon>Viridiplantae</taxon>
        <taxon>Streptophyta</taxon>
        <taxon>Embryophyta</taxon>
        <taxon>Tracheophyta</taxon>
        <taxon>Spermatophyta</taxon>
        <taxon>Magnoliopsida</taxon>
        <taxon>Liliopsida</taxon>
        <taxon>Asparagales</taxon>
        <taxon>Orchidaceae</taxon>
        <taxon>Orchidoideae</taxon>
        <taxon>Orchideae</taxon>
        <taxon>Orchidinae</taxon>
        <taxon>Platanthera</taxon>
    </lineage>
</organism>
<dbReference type="InterPro" id="IPR024761">
    <property type="entry name" value="TFIIIC_delta_N"/>
</dbReference>
<evidence type="ECO:0000259" key="3">
    <source>
        <dbReference type="Pfam" id="PF12657"/>
    </source>
</evidence>
<keyword evidence="5" id="KW-1185">Reference proteome</keyword>
<dbReference type="InterPro" id="IPR015943">
    <property type="entry name" value="WD40/YVTN_repeat-like_dom_sf"/>
</dbReference>
<dbReference type="InterPro" id="IPR036322">
    <property type="entry name" value="WD40_repeat_dom_sf"/>
</dbReference>
<dbReference type="SMART" id="SM00320">
    <property type="entry name" value="WD40"/>
    <property type="match status" value="3"/>
</dbReference>